<protein>
    <submittedName>
        <fullName evidence="5">Chemotaxis protein</fullName>
    </submittedName>
</protein>
<evidence type="ECO:0000259" key="4">
    <source>
        <dbReference type="PROSITE" id="PS50111"/>
    </source>
</evidence>
<dbReference type="OrthoDB" id="9816519at2"/>
<keyword evidence="3" id="KW-1133">Transmembrane helix</keyword>
<keyword evidence="3" id="KW-0472">Membrane</keyword>
<dbReference type="RefSeq" id="WP_019278425.1">
    <property type="nucleotide sequence ID" value="NZ_LGVO01000069.1"/>
</dbReference>
<proteinExistence type="predicted"/>
<accession>A0A9Q1UYR7</accession>
<dbReference type="InterPro" id="IPR004089">
    <property type="entry name" value="MCPsignal_dom"/>
</dbReference>
<feature type="transmembrane region" description="Helical" evidence="3">
    <location>
        <begin position="41"/>
        <end position="61"/>
    </location>
</feature>
<reference evidence="5 6" key="1">
    <citation type="submission" date="2015-07" db="EMBL/GenBank/DDBJ databases">
        <title>Draft genome sequences of 17 French Clostridium botulinum group III.</title>
        <authorList>
            <person name="Woudstra C."/>
            <person name="Le Marechal C."/>
            <person name="Souillard R."/>
            <person name="Bayon-Auboyer M.-H."/>
            <person name="Dessouter D."/>
            <person name="Fach P."/>
        </authorList>
    </citation>
    <scope>NUCLEOTIDE SEQUENCE [LARGE SCALE GENOMIC DNA]</scope>
    <source>
        <strain evidence="5 6">12LNRI-CD</strain>
    </source>
</reference>
<dbReference type="PROSITE" id="PS50111">
    <property type="entry name" value="CHEMOTAXIS_TRANSDUC_2"/>
    <property type="match status" value="1"/>
</dbReference>
<dbReference type="AlphaFoldDB" id="A0A9Q1UYR7"/>
<dbReference type="Proteomes" id="UP000037540">
    <property type="component" value="Unassembled WGS sequence"/>
</dbReference>
<dbReference type="PANTHER" id="PTHR32089">
    <property type="entry name" value="METHYL-ACCEPTING CHEMOTAXIS PROTEIN MCPB"/>
    <property type="match status" value="1"/>
</dbReference>
<name>A0A9Q1UYR7_CLOBO</name>
<comment type="caution">
    <text evidence="5">The sequence shown here is derived from an EMBL/GenBank/DDBJ whole genome shotgun (WGS) entry which is preliminary data.</text>
</comment>
<keyword evidence="3" id="KW-0812">Transmembrane</keyword>
<feature type="domain" description="Methyl-accepting transducer" evidence="4">
    <location>
        <begin position="136"/>
        <end position="393"/>
    </location>
</feature>
<dbReference type="Pfam" id="PF00015">
    <property type="entry name" value="MCPsignal"/>
    <property type="match status" value="1"/>
</dbReference>
<dbReference type="PANTHER" id="PTHR32089:SF112">
    <property type="entry name" value="LYSOZYME-LIKE PROTEIN-RELATED"/>
    <property type="match status" value="1"/>
</dbReference>
<dbReference type="GO" id="GO:0007165">
    <property type="term" value="P:signal transduction"/>
    <property type="evidence" value="ECO:0007669"/>
    <property type="project" value="UniProtKB-KW"/>
</dbReference>
<evidence type="ECO:0000313" key="6">
    <source>
        <dbReference type="Proteomes" id="UP000037540"/>
    </source>
</evidence>
<dbReference type="GO" id="GO:0016020">
    <property type="term" value="C:membrane"/>
    <property type="evidence" value="ECO:0007669"/>
    <property type="project" value="InterPro"/>
</dbReference>
<gene>
    <name evidence="5" type="ORF">ADU74_06075</name>
</gene>
<keyword evidence="1 2" id="KW-0807">Transducer</keyword>
<evidence type="ECO:0000256" key="2">
    <source>
        <dbReference type="PROSITE-ProRule" id="PRU00284"/>
    </source>
</evidence>
<feature type="transmembrane region" description="Helical" evidence="3">
    <location>
        <begin position="12"/>
        <end position="34"/>
    </location>
</feature>
<dbReference type="EMBL" id="LGVR01000026">
    <property type="protein sequence ID" value="KOA88635.1"/>
    <property type="molecule type" value="Genomic_DNA"/>
</dbReference>
<evidence type="ECO:0000256" key="1">
    <source>
        <dbReference type="ARBA" id="ARBA00023224"/>
    </source>
</evidence>
<sequence length="422" mass="47059">MNYNSTIKKKYAIQTILLIIPCTFLLGIITAYILDISGKKLVLNILLYIISGILVGVFSVIKNIKKFINPSILVNEFATNIQNNNFKFKITDNKMVKNNSMIQNLNIAMNNLRTAIINVQSLSTNVTSSSKESNILLQNSIKQISESIISINRIANTCYEETNRIKECEKIIYNLSKDNNDILTNMNNSKNFTEKALKAISVIKTSVENQENKMHDTTKASQKAVISIKEFETKSKEISDIVQVIGKISKQTNLLALNASIEAARAGEYGKGFSVVAEEIRKLAEQSAFSVESIDKIVYYVQNSVTNTVNEINTVNDTIKDQSSSLLEAITAFKEVTAIVSHISNDINKVLNSSETLSNNFQNTKDKISSITQLCEQNANYTQEISTSINDELAILNKIKDSSKNLLTLSSNLESEMNIYEV</sequence>
<dbReference type="SMART" id="SM00283">
    <property type="entry name" value="MA"/>
    <property type="match status" value="1"/>
</dbReference>
<organism evidence="5 6">
    <name type="scientific">Clostridium botulinum</name>
    <dbReference type="NCBI Taxonomy" id="1491"/>
    <lineage>
        <taxon>Bacteria</taxon>
        <taxon>Bacillati</taxon>
        <taxon>Bacillota</taxon>
        <taxon>Clostridia</taxon>
        <taxon>Eubacteriales</taxon>
        <taxon>Clostridiaceae</taxon>
        <taxon>Clostridium</taxon>
    </lineage>
</organism>
<dbReference type="SUPFAM" id="SSF58104">
    <property type="entry name" value="Methyl-accepting chemotaxis protein (MCP) signaling domain"/>
    <property type="match status" value="1"/>
</dbReference>
<evidence type="ECO:0000256" key="3">
    <source>
        <dbReference type="SAM" id="Phobius"/>
    </source>
</evidence>
<dbReference type="Gene3D" id="1.10.287.950">
    <property type="entry name" value="Methyl-accepting chemotaxis protein"/>
    <property type="match status" value="1"/>
</dbReference>
<evidence type="ECO:0000313" key="5">
    <source>
        <dbReference type="EMBL" id="KOA88635.1"/>
    </source>
</evidence>